<dbReference type="Gene3D" id="3.40.50.2300">
    <property type="match status" value="2"/>
</dbReference>
<dbReference type="SUPFAM" id="SSF53822">
    <property type="entry name" value="Periplasmic binding protein-like I"/>
    <property type="match status" value="1"/>
</dbReference>
<evidence type="ECO:0000256" key="1">
    <source>
        <dbReference type="ARBA" id="ARBA00010062"/>
    </source>
</evidence>
<comment type="similarity">
    <text evidence="1">Belongs to the leucine-binding protein family.</text>
</comment>
<accession>A0ABU8MKH5</accession>
<dbReference type="InterPro" id="IPR000709">
    <property type="entry name" value="Leu_Ile_Val-bd"/>
</dbReference>
<protein>
    <submittedName>
        <fullName evidence="6">ABC transporter substrate-binding protein</fullName>
    </submittedName>
</protein>
<reference evidence="6 7" key="1">
    <citation type="submission" date="2024-03" db="EMBL/GenBank/DDBJ databases">
        <title>Actinomycetospora sp. OC33-EN08, a novel actinomycete isolated from wild orchid (Aerides multiflora).</title>
        <authorList>
            <person name="Suriyachadkun C."/>
        </authorList>
    </citation>
    <scope>NUCLEOTIDE SEQUENCE [LARGE SCALE GENOMIC DNA]</scope>
    <source>
        <strain evidence="6 7">OC33-EN08</strain>
    </source>
</reference>
<dbReference type="PRINTS" id="PR00337">
    <property type="entry name" value="LEUILEVALBP"/>
</dbReference>
<feature type="domain" description="Leucine-binding protein" evidence="5">
    <location>
        <begin position="132"/>
        <end position="423"/>
    </location>
</feature>
<dbReference type="InterPro" id="IPR028081">
    <property type="entry name" value="Leu-bd"/>
</dbReference>
<keyword evidence="2" id="KW-0813">Transport</keyword>
<keyword evidence="4" id="KW-0029">Amino-acid transport</keyword>
<evidence type="ECO:0000259" key="5">
    <source>
        <dbReference type="Pfam" id="PF13458"/>
    </source>
</evidence>
<evidence type="ECO:0000256" key="4">
    <source>
        <dbReference type="ARBA" id="ARBA00022970"/>
    </source>
</evidence>
<comment type="caution">
    <text evidence="6">The sequence shown here is derived from an EMBL/GenBank/DDBJ whole genome shotgun (WGS) entry which is preliminary data.</text>
</comment>
<name>A0ABU8MKH5_9PSEU</name>
<dbReference type="Pfam" id="PF13458">
    <property type="entry name" value="Peripla_BP_6"/>
    <property type="match status" value="1"/>
</dbReference>
<sequence>MTSTTVAADRAVDLPRHEAFALFGSSRTAGWLFGARCDRVAEGATVSMRLPVGDDPDAETLELLGRFSRVVPGSLLVVEHTQPWQGRLCVRFRSDGTARTRVSVRATIPENGVRWLLHRLGVPLPDPPDDGSIRIGAITTMSGPGAVYSVSAQAMAELAVGEVNADGGVAGTRLTLVTADDATDAAQAAFEARRMVALGCRAIFVNSTSASFDAVREAVESPRVLLVHSVINEGGGESPTTLRLGERPAAQLAALVGPTMRAAGARRWYLVGQDYVWSRGAHRDARRVIDAAHGHVAGERLTPLGTTDFGAIIESIRASGADLVLSSLVGADEVAFERACERAGLRETTRTVSLVLDDATFSHIGGRAAEGLRTALGYFQNGPVHGNPELVTRYHAAHGAWAPPITALSETVYEAIHQYARVLHLDPHGSAADHARAWRARRAGRGQDVVGRRDLLAPQLYTAEATRASLLVDGAAELPGR</sequence>
<gene>
    <name evidence="6" type="ORF">WCD74_08565</name>
</gene>
<dbReference type="PANTHER" id="PTHR47628:SF1">
    <property type="entry name" value="ALIPHATIC AMIDASE EXPRESSION-REGULATING PROTEIN"/>
    <property type="match status" value="1"/>
</dbReference>
<dbReference type="RefSeq" id="WP_337694422.1">
    <property type="nucleotide sequence ID" value="NZ_JBBEGN010000003.1"/>
</dbReference>
<dbReference type="Proteomes" id="UP001385809">
    <property type="component" value="Unassembled WGS sequence"/>
</dbReference>
<evidence type="ECO:0000256" key="3">
    <source>
        <dbReference type="ARBA" id="ARBA00022729"/>
    </source>
</evidence>
<proteinExistence type="inferred from homology"/>
<keyword evidence="7" id="KW-1185">Reference proteome</keyword>
<organism evidence="6 7">
    <name type="scientific">Actinomycetospora aurantiaca</name>
    <dbReference type="NCBI Taxonomy" id="3129233"/>
    <lineage>
        <taxon>Bacteria</taxon>
        <taxon>Bacillati</taxon>
        <taxon>Actinomycetota</taxon>
        <taxon>Actinomycetes</taxon>
        <taxon>Pseudonocardiales</taxon>
        <taxon>Pseudonocardiaceae</taxon>
        <taxon>Actinomycetospora</taxon>
    </lineage>
</organism>
<dbReference type="EMBL" id="JBBEGN010000003">
    <property type="protein sequence ID" value="MEJ2867814.1"/>
    <property type="molecule type" value="Genomic_DNA"/>
</dbReference>
<evidence type="ECO:0000313" key="7">
    <source>
        <dbReference type="Proteomes" id="UP001385809"/>
    </source>
</evidence>
<keyword evidence="3" id="KW-0732">Signal</keyword>
<dbReference type="PANTHER" id="PTHR47628">
    <property type="match status" value="1"/>
</dbReference>
<dbReference type="InterPro" id="IPR028082">
    <property type="entry name" value="Peripla_BP_I"/>
</dbReference>
<evidence type="ECO:0000313" key="6">
    <source>
        <dbReference type="EMBL" id="MEJ2867814.1"/>
    </source>
</evidence>
<evidence type="ECO:0000256" key="2">
    <source>
        <dbReference type="ARBA" id="ARBA00022448"/>
    </source>
</evidence>